<evidence type="ECO:0000313" key="2">
    <source>
        <dbReference type="EMBL" id="SET64996.1"/>
    </source>
</evidence>
<name>A0A1I0G517_9FIRM</name>
<accession>A0A1I0G517</accession>
<gene>
    <name evidence="2" type="ORF">SAMN04487772_1457</name>
</gene>
<dbReference type="RefSeq" id="WP_242939755.1">
    <property type="nucleotide sequence ID" value="NZ_FOHN01000045.1"/>
</dbReference>
<keyword evidence="2" id="KW-0378">Hydrolase</keyword>
<organism evidence="2 3">
    <name type="scientific">[Clostridium] polysaccharolyticum</name>
    <dbReference type="NCBI Taxonomy" id="29364"/>
    <lineage>
        <taxon>Bacteria</taxon>
        <taxon>Bacillati</taxon>
        <taxon>Bacillota</taxon>
        <taxon>Clostridia</taxon>
        <taxon>Lachnospirales</taxon>
        <taxon>Lachnospiraceae</taxon>
    </lineage>
</organism>
<dbReference type="InterPro" id="IPR029059">
    <property type="entry name" value="AB_hydrolase_5"/>
</dbReference>
<dbReference type="SUPFAM" id="SSF53474">
    <property type="entry name" value="alpha/beta-Hydrolases"/>
    <property type="match status" value="1"/>
</dbReference>
<dbReference type="AlphaFoldDB" id="A0A1I0G517"/>
<dbReference type="GO" id="GO:0016787">
    <property type="term" value="F:hydrolase activity"/>
    <property type="evidence" value="ECO:0007669"/>
    <property type="project" value="UniProtKB-KW"/>
</dbReference>
<evidence type="ECO:0000259" key="1">
    <source>
        <dbReference type="Pfam" id="PF12695"/>
    </source>
</evidence>
<dbReference type="EMBL" id="FOHN01000045">
    <property type="protein sequence ID" value="SET64996.1"/>
    <property type="molecule type" value="Genomic_DNA"/>
</dbReference>
<keyword evidence="3" id="KW-1185">Reference proteome</keyword>
<dbReference type="Pfam" id="PF12695">
    <property type="entry name" value="Abhydrolase_5"/>
    <property type="match status" value="1"/>
</dbReference>
<dbReference type="Proteomes" id="UP000199800">
    <property type="component" value="Unassembled WGS sequence"/>
</dbReference>
<evidence type="ECO:0000313" key="3">
    <source>
        <dbReference type="Proteomes" id="UP000199800"/>
    </source>
</evidence>
<dbReference type="STRING" id="29364.SAMN04487772_1457"/>
<reference evidence="2 3" key="1">
    <citation type="submission" date="2016-10" db="EMBL/GenBank/DDBJ databases">
        <authorList>
            <person name="de Groot N.N."/>
        </authorList>
    </citation>
    <scope>NUCLEOTIDE SEQUENCE [LARGE SCALE GENOMIC DNA]</scope>
    <source>
        <strain evidence="2 3">DSM 1801</strain>
    </source>
</reference>
<dbReference type="InterPro" id="IPR029058">
    <property type="entry name" value="AB_hydrolase_fold"/>
</dbReference>
<feature type="domain" description="Alpha/beta hydrolase fold-5" evidence="1">
    <location>
        <begin position="71"/>
        <end position="233"/>
    </location>
</feature>
<protein>
    <submittedName>
        <fullName evidence="2">Alpha/beta hydrolase family protein</fullName>
    </submittedName>
</protein>
<proteinExistence type="predicted"/>
<dbReference type="Gene3D" id="3.40.50.1820">
    <property type="entry name" value="alpha/beta hydrolase"/>
    <property type="match status" value="1"/>
</dbReference>
<sequence>MKKKGKKIVFVVCAAVILFFATVSVIYINDDYCASDFALSQVESNEKVTVSKISKNTMVFSPKEEEPDIGFIFYPGGKVQYEAYAPLMQEIAKNGILSILVHMPGNLAVLDSKAADGLQQQFPKITHWYIGGHSLGGAMAAFYVSKHAKEFEGLVLLGAYSTADISKTDLQVISLYGSNDQVLDKKKYKKNQSHLPESFVEKVIQGGCHSYFGSYGEQDGDGKATITEREQREFTAKVLEDQMKKSKN</sequence>